<dbReference type="AlphaFoldDB" id="A0A0K8SXC3"/>
<evidence type="ECO:0000313" key="2">
    <source>
        <dbReference type="EMBL" id="JAG57821.1"/>
    </source>
</evidence>
<proteinExistence type="predicted"/>
<feature type="compositionally biased region" description="Basic and acidic residues" evidence="1">
    <location>
        <begin position="25"/>
        <end position="35"/>
    </location>
</feature>
<dbReference type="EMBL" id="GBRD01008000">
    <property type="protein sequence ID" value="JAG57821.1"/>
    <property type="molecule type" value="Transcribed_RNA"/>
</dbReference>
<feature type="compositionally biased region" description="Low complexity" evidence="1">
    <location>
        <begin position="82"/>
        <end position="92"/>
    </location>
</feature>
<sequence>PKLRLISSKSDIFFATTAPEFFASKPDRLQMDMRETSLSPPSSPHSISPEVRPFRLYRIPLGSLSGSVGNSDGRCPTPSPDPAASSTDSTTPSPSPKLLQEPPRGISRSCSSSPTPPPFIGPTK</sequence>
<evidence type="ECO:0000256" key="1">
    <source>
        <dbReference type="SAM" id="MobiDB-lite"/>
    </source>
</evidence>
<feature type="compositionally biased region" description="Low complexity" evidence="1">
    <location>
        <begin position="102"/>
        <end position="113"/>
    </location>
</feature>
<protein>
    <submittedName>
        <fullName evidence="2">Uncharacterized protein</fullName>
    </submittedName>
</protein>
<feature type="non-terminal residue" evidence="2">
    <location>
        <position position="1"/>
    </location>
</feature>
<feature type="compositionally biased region" description="Pro residues" evidence="1">
    <location>
        <begin position="114"/>
        <end position="124"/>
    </location>
</feature>
<name>A0A0K8SXC3_LYGHE</name>
<feature type="compositionally biased region" description="Low complexity" evidence="1">
    <location>
        <begin position="37"/>
        <end position="49"/>
    </location>
</feature>
<reference evidence="2" key="1">
    <citation type="submission" date="2014-09" db="EMBL/GenBank/DDBJ databases">
        <authorList>
            <person name="Magalhaes I.L.F."/>
            <person name="Oliveira U."/>
            <person name="Santos F.R."/>
            <person name="Vidigal T.H.D.A."/>
            <person name="Brescovit A.D."/>
            <person name="Santos A.J."/>
        </authorList>
    </citation>
    <scope>NUCLEOTIDE SEQUENCE</scope>
</reference>
<organism evidence="2">
    <name type="scientific">Lygus hesperus</name>
    <name type="common">Western plant bug</name>
    <dbReference type="NCBI Taxonomy" id="30085"/>
    <lineage>
        <taxon>Eukaryota</taxon>
        <taxon>Metazoa</taxon>
        <taxon>Ecdysozoa</taxon>
        <taxon>Arthropoda</taxon>
        <taxon>Hexapoda</taxon>
        <taxon>Insecta</taxon>
        <taxon>Pterygota</taxon>
        <taxon>Neoptera</taxon>
        <taxon>Paraneoptera</taxon>
        <taxon>Hemiptera</taxon>
        <taxon>Heteroptera</taxon>
        <taxon>Panheteroptera</taxon>
        <taxon>Cimicomorpha</taxon>
        <taxon>Miridae</taxon>
        <taxon>Mirini</taxon>
        <taxon>Lygus</taxon>
    </lineage>
</organism>
<accession>A0A0K8SXC3</accession>
<feature type="region of interest" description="Disordered" evidence="1">
    <location>
        <begin position="23"/>
        <end position="124"/>
    </location>
</feature>